<sequence>MNESYKMMINTSKNADDYTIKFENKCMIITIKTQKPKPVAAATDNGYSLYIKHLCNLQFSLAIYFHKSNYLITISNKYWGKESSAYLFYILGLRFSFCEDDHVMPAKI</sequence>
<accession>A0ACB9H3V6</accession>
<gene>
    <name evidence="1" type="ORF">L2E82_03066</name>
</gene>
<comment type="caution">
    <text evidence="1">The sequence shown here is derived from an EMBL/GenBank/DDBJ whole genome shotgun (WGS) entry which is preliminary data.</text>
</comment>
<reference evidence="1 2" key="2">
    <citation type="journal article" date="2022" name="Mol. Ecol. Resour.">
        <title>The genomes of chicory, endive, great burdock and yacon provide insights into Asteraceae paleo-polyploidization history and plant inulin production.</title>
        <authorList>
            <person name="Fan W."/>
            <person name="Wang S."/>
            <person name="Wang H."/>
            <person name="Wang A."/>
            <person name="Jiang F."/>
            <person name="Liu H."/>
            <person name="Zhao H."/>
            <person name="Xu D."/>
            <person name="Zhang Y."/>
        </authorList>
    </citation>
    <scope>NUCLEOTIDE SEQUENCE [LARGE SCALE GENOMIC DNA]</scope>
    <source>
        <strain evidence="2">cv. Punajuju</strain>
        <tissue evidence="1">Leaves</tissue>
    </source>
</reference>
<reference evidence="2" key="1">
    <citation type="journal article" date="2022" name="Mol. Ecol. Resour.">
        <title>The genomes of chicory, endive, great burdock and yacon provide insights into Asteraceae palaeo-polyploidization history and plant inulin production.</title>
        <authorList>
            <person name="Fan W."/>
            <person name="Wang S."/>
            <person name="Wang H."/>
            <person name="Wang A."/>
            <person name="Jiang F."/>
            <person name="Liu H."/>
            <person name="Zhao H."/>
            <person name="Xu D."/>
            <person name="Zhang Y."/>
        </authorList>
    </citation>
    <scope>NUCLEOTIDE SEQUENCE [LARGE SCALE GENOMIC DNA]</scope>
    <source>
        <strain evidence="2">cv. Punajuju</strain>
    </source>
</reference>
<protein>
    <submittedName>
        <fullName evidence="1">Uncharacterized protein</fullName>
    </submittedName>
</protein>
<proteinExistence type="predicted"/>
<dbReference type="Proteomes" id="UP001055811">
    <property type="component" value="Linkage Group LG01"/>
</dbReference>
<evidence type="ECO:0000313" key="2">
    <source>
        <dbReference type="Proteomes" id="UP001055811"/>
    </source>
</evidence>
<name>A0ACB9H3V6_CICIN</name>
<organism evidence="1 2">
    <name type="scientific">Cichorium intybus</name>
    <name type="common">Chicory</name>
    <dbReference type="NCBI Taxonomy" id="13427"/>
    <lineage>
        <taxon>Eukaryota</taxon>
        <taxon>Viridiplantae</taxon>
        <taxon>Streptophyta</taxon>
        <taxon>Embryophyta</taxon>
        <taxon>Tracheophyta</taxon>
        <taxon>Spermatophyta</taxon>
        <taxon>Magnoliopsida</taxon>
        <taxon>eudicotyledons</taxon>
        <taxon>Gunneridae</taxon>
        <taxon>Pentapetalae</taxon>
        <taxon>asterids</taxon>
        <taxon>campanulids</taxon>
        <taxon>Asterales</taxon>
        <taxon>Asteraceae</taxon>
        <taxon>Cichorioideae</taxon>
        <taxon>Cichorieae</taxon>
        <taxon>Cichoriinae</taxon>
        <taxon>Cichorium</taxon>
    </lineage>
</organism>
<keyword evidence="2" id="KW-1185">Reference proteome</keyword>
<evidence type="ECO:0000313" key="1">
    <source>
        <dbReference type="EMBL" id="KAI3790202.1"/>
    </source>
</evidence>
<dbReference type="EMBL" id="CM042009">
    <property type="protein sequence ID" value="KAI3790202.1"/>
    <property type="molecule type" value="Genomic_DNA"/>
</dbReference>